<dbReference type="Proteomes" id="UP000199727">
    <property type="component" value="Unassembled WGS sequence"/>
</dbReference>
<dbReference type="AlphaFoldDB" id="A0A854QMW3"/>
<name>A0A854QMW3_CRYNE</name>
<sequence>MPSAWSDTLRREESGPQANLARSQETRICLWKIENGVHRDRRRWLWLLETLDCFNQLEIDEIVLAYRHTRGEQSNHQSKDRGVNGLGPSSTSVNEVSFGGGNLRSKALPVTTTGGDRGHLKKVE</sequence>
<accession>A0A854QMW3</accession>
<evidence type="ECO:0000256" key="1">
    <source>
        <dbReference type="SAM" id="MobiDB-lite"/>
    </source>
</evidence>
<dbReference type="EMBL" id="AMKT01000003">
    <property type="protein sequence ID" value="OXG31146.1"/>
    <property type="molecule type" value="Genomic_DNA"/>
</dbReference>
<comment type="caution">
    <text evidence="2">The sequence shown here is derived from an EMBL/GenBank/DDBJ whole genome shotgun (WGS) entry which is preliminary data.</text>
</comment>
<feature type="region of interest" description="Disordered" evidence="1">
    <location>
        <begin position="70"/>
        <end position="124"/>
    </location>
</feature>
<evidence type="ECO:0000313" key="2">
    <source>
        <dbReference type="EMBL" id="OXG31146.1"/>
    </source>
</evidence>
<evidence type="ECO:0000313" key="3">
    <source>
        <dbReference type="Proteomes" id="UP000199727"/>
    </source>
</evidence>
<protein>
    <submittedName>
        <fullName evidence="2">Uncharacterized protein</fullName>
    </submittedName>
</protein>
<gene>
    <name evidence="2" type="ORF">C361_00032</name>
</gene>
<proteinExistence type="predicted"/>
<reference evidence="2 3" key="1">
    <citation type="submission" date="2017-06" db="EMBL/GenBank/DDBJ databases">
        <title>Global population genomics of the pathogenic fungus Cryptococcus neoformans var. grubii.</title>
        <authorList>
            <person name="Cuomo C."/>
            <person name="Litvintseva A."/>
            <person name="Chen Y."/>
            <person name="Young S."/>
            <person name="Zeng Q."/>
            <person name="Chapman S."/>
            <person name="Gujja S."/>
            <person name="Saif S."/>
            <person name="Birren B."/>
        </authorList>
    </citation>
    <scope>NUCLEOTIDE SEQUENCE [LARGE SCALE GENOMIC DNA]</scope>
    <source>
        <strain evidence="2 3">Tu259-1</strain>
    </source>
</reference>
<feature type="compositionally biased region" description="Basic and acidic residues" evidence="1">
    <location>
        <begin position="70"/>
        <end position="82"/>
    </location>
</feature>
<organism evidence="2 3">
    <name type="scientific">Cryptococcus neoformans Tu259-1</name>
    <dbReference type="NCBI Taxonomy" id="1230072"/>
    <lineage>
        <taxon>Eukaryota</taxon>
        <taxon>Fungi</taxon>
        <taxon>Dikarya</taxon>
        <taxon>Basidiomycota</taxon>
        <taxon>Agaricomycotina</taxon>
        <taxon>Tremellomycetes</taxon>
        <taxon>Tremellales</taxon>
        <taxon>Cryptococcaceae</taxon>
        <taxon>Cryptococcus</taxon>
        <taxon>Cryptococcus neoformans species complex</taxon>
    </lineage>
</organism>